<evidence type="ECO:0000256" key="1">
    <source>
        <dbReference type="SAM" id="MobiDB-lite"/>
    </source>
</evidence>
<evidence type="ECO:0000313" key="5">
    <source>
        <dbReference type="Proteomes" id="UP000094065"/>
    </source>
</evidence>
<dbReference type="GeneID" id="30155500"/>
<dbReference type="InterPro" id="IPR000467">
    <property type="entry name" value="G_patch_dom"/>
</dbReference>
<evidence type="ECO:0000259" key="2">
    <source>
        <dbReference type="PROSITE" id="PS50006"/>
    </source>
</evidence>
<gene>
    <name evidence="4" type="ORF">L202_04191</name>
</gene>
<accession>A0A1E3HQE1</accession>
<proteinExistence type="predicted"/>
<dbReference type="STRING" id="1295533.A0A1E3HQE1"/>
<dbReference type="OrthoDB" id="21470at2759"/>
<dbReference type="PANTHER" id="PTHR23106">
    <property type="entry name" value="ANGIOGENIC FACTOR WITH G PATCH AND FHA DOMAINS 1"/>
    <property type="match status" value="1"/>
</dbReference>
<reference evidence="4 5" key="1">
    <citation type="submission" date="2016-06" db="EMBL/GenBank/DDBJ databases">
        <title>Evolution of pathogenesis and genome organization in the Tremellales.</title>
        <authorList>
            <person name="Cuomo C."/>
            <person name="Litvintseva A."/>
            <person name="Heitman J."/>
            <person name="Chen Y."/>
            <person name="Sun S."/>
            <person name="Springer D."/>
            <person name="Dromer F."/>
            <person name="Young S."/>
            <person name="Zeng Q."/>
            <person name="Chapman S."/>
            <person name="Gujja S."/>
            <person name="Saif S."/>
            <person name="Birren B."/>
        </authorList>
    </citation>
    <scope>NUCLEOTIDE SEQUENCE [LARGE SCALE GENOMIC DNA]</scope>
    <source>
        <strain evidence="4 5">CBS 6039</strain>
    </source>
</reference>
<dbReference type="RefSeq" id="XP_018993629.1">
    <property type="nucleotide sequence ID" value="XM_019138193.1"/>
</dbReference>
<feature type="region of interest" description="Disordered" evidence="1">
    <location>
        <begin position="425"/>
        <end position="480"/>
    </location>
</feature>
<comment type="caution">
    <text evidence="4">The sequence shown here is derived from an EMBL/GenBank/DDBJ whole genome shotgun (WGS) entry which is preliminary data.</text>
</comment>
<protein>
    <recommendedName>
        <fullName evidence="6">G-patch domain-containing protein</fullName>
    </recommendedName>
</protein>
<sequence length="480" mass="52055">MSSSDTWVYDAASGVYYHAPSNTYAVPDPTTGQWSYIPAPHFHHASSSTGFSNPAPAQTASSESNNTGGFRGKEEGEVEDDVGWGGLMEPEQLAEIQRTGKLKEKGVTGKAAPAAAEQEMAPYGDTPSYDDPALYAYQSGADEILELPKERPDHLLRLVVQATASPKVVVGQVAVIDSREGGVQLGRDRCERGAQARVRLRELEVSKTHAVVYWTEESQDEHDQEGWRVVDLGSTHGTFISTPLRGNEMTAPYRLSEPKHSSKPVAISHLSTLTIGSTTFEAHIHSSWPCDACKLCGTNELSLETGEVPVEGKSLKDKDAEEQTWDVAMSSREKWGNRDARRKVEMANLKENLMKRNGGGSGSNSPAAEPAREYIDRSAMRRQLRPKSPPRKAATPATSAAVVSAAPAPVQSKFAQGMLAKQGWQEGSGLGKDETGRAVPLDTQVRTKKRGLGAEGSVDDGDGDWRTKAKMRRWGEVRKG</sequence>
<dbReference type="GO" id="GO:0003676">
    <property type="term" value="F:nucleic acid binding"/>
    <property type="evidence" value="ECO:0007669"/>
    <property type="project" value="InterPro"/>
</dbReference>
<feature type="domain" description="FHA" evidence="2">
    <location>
        <begin position="183"/>
        <end position="241"/>
    </location>
</feature>
<dbReference type="PANTHER" id="PTHR23106:SF24">
    <property type="entry name" value="ANGIOGENIC FACTOR WITH G PATCH AND FHA DOMAINS 1"/>
    <property type="match status" value="1"/>
</dbReference>
<feature type="region of interest" description="Disordered" evidence="1">
    <location>
        <begin position="45"/>
        <end position="84"/>
    </location>
</feature>
<dbReference type="SUPFAM" id="SSF49879">
    <property type="entry name" value="SMAD/FHA domain"/>
    <property type="match status" value="1"/>
</dbReference>
<dbReference type="EMBL" id="AWGJ01000006">
    <property type="protein sequence ID" value="ODN78583.1"/>
    <property type="molecule type" value="Genomic_DNA"/>
</dbReference>
<dbReference type="Pfam" id="PF01585">
    <property type="entry name" value="G-patch"/>
    <property type="match status" value="1"/>
</dbReference>
<feature type="domain" description="G-patch" evidence="3">
    <location>
        <begin position="411"/>
        <end position="457"/>
    </location>
</feature>
<dbReference type="AlphaFoldDB" id="A0A1E3HQE1"/>
<feature type="region of interest" description="Disordered" evidence="1">
    <location>
        <begin position="99"/>
        <end position="125"/>
    </location>
</feature>
<dbReference type="Pfam" id="PF00498">
    <property type="entry name" value="FHA"/>
    <property type="match status" value="1"/>
</dbReference>
<feature type="compositionally biased region" description="Polar residues" evidence="1">
    <location>
        <begin position="45"/>
        <end position="68"/>
    </location>
</feature>
<evidence type="ECO:0000259" key="3">
    <source>
        <dbReference type="PROSITE" id="PS50174"/>
    </source>
</evidence>
<dbReference type="InterPro" id="IPR000253">
    <property type="entry name" value="FHA_dom"/>
</dbReference>
<dbReference type="SMART" id="SM00443">
    <property type="entry name" value="G_patch"/>
    <property type="match status" value="1"/>
</dbReference>
<evidence type="ECO:0008006" key="6">
    <source>
        <dbReference type="Google" id="ProtNLM"/>
    </source>
</evidence>
<dbReference type="Gene3D" id="2.60.200.20">
    <property type="match status" value="1"/>
</dbReference>
<dbReference type="PROSITE" id="PS50174">
    <property type="entry name" value="G_PATCH"/>
    <property type="match status" value="1"/>
</dbReference>
<evidence type="ECO:0000313" key="4">
    <source>
        <dbReference type="EMBL" id="ODN78583.1"/>
    </source>
</evidence>
<dbReference type="Proteomes" id="UP000094065">
    <property type="component" value="Unassembled WGS sequence"/>
</dbReference>
<dbReference type="InterPro" id="IPR008984">
    <property type="entry name" value="SMAD_FHA_dom_sf"/>
</dbReference>
<dbReference type="InterPro" id="IPR053027">
    <property type="entry name" value="AGGF1"/>
</dbReference>
<organism evidence="4 5">
    <name type="scientific">Cryptococcus amylolentus CBS 6039</name>
    <dbReference type="NCBI Taxonomy" id="1295533"/>
    <lineage>
        <taxon>Eukaryota</taxon>
        <taxon>Fungi</taxon>
        <taxon>Dikarya</taxon>
        <taxon>Basidiomycota</taxon>
        <taxon>Agaricomycotina</taxon>
        <taxon>Tremellomycetes</taxon>
        <taxon>Tremellales</taxon>
        <taxon>Cryptococcaceae</taxon>
        <taxon>Cryptococcus</taxon>
    </lineage>
</organism>
<dbReference type="PROSITE" id="PS50006">
    <property type="entry name" value="FHA_DOMAIN"/>
    <property type="match status" value="1"/>
</dbReference>
<feature type="compositionally biased region" description="Basic and acidic residues" evidence="1">
    <location>
        <begin position="463"/>
        <end position="480"/>
    </location>
</feature>
<feature type="compositionally biased region" description="Low complexity" evidence="1">
    <location>
        <begin position="111"/>
        <end position="122"/>
    </location>
</feature>
<keyword evidence="5" id="KW-1185">Reference proteome</keyword>
<name>A0A1E3HQE1_9TREE</name>